<feature type="compositionally biased region" description="Basic residues" evidence="1">
    <location>
        <begin position="42"/>
        <end position="53"/>
    </location>
</feature>
<protein>
    <submittedName>
        <fullName evidence="2">Uncharacterized protein</fullName>
    </submittedName>
</protein>
<dbReference type="AlphaFoldDB" id="A0A699URS5"/>
<gene>
    <name evidence="2" type="ORF">Tci_897129</name>
</gene>
<name>A0A699URS5_TANCI</name>
<sequence>LQKIKRRPLRLPARLAVARLGQRICARAQPQRRPKSADKRLSPLRRGLHRRRRPPPDGHRHAVARDPRRRPDARRPPGLRPAHRRRAGRGQCRDTLWRGHGHWLPHGAVGIRPATALPRAAHAGAQENAARPHPLWRQGSLQAPRR</sequence>
<proteinExistence type="predicted"/>
<evidence type="ECO:0000313" key="2">
    <source>
        <dbReference type="EMBL" id="GFD25160.1"/>
    </source>
</evidence>
<feature type="non-terminal residue" evidence="2">
    <location>
        <position position="1"/>
    </location>
</feature>
<organism evidence="2">
    <name type="scientific">Tanacetum cinerariifolium</name>
    <name type="common">Dalmatian daisy</name>
    <name type="synonym">Chrysanthemum cinerariifolium</name>
    <dbReference type="NCBI Taxonomy" id="118510"/>
    <lineage>
        <taxon>Eukaryota</taxon>
        <taxon>Viridiplantae</taxon>
        <taxon>Streptophyta</taxon>
        <taxon>Embryophyta</taxon>
        <taxon>Tracheophyta</taxon>
        <taxon>Spermatophyta</taxon>
        <taxon>Magnoliopsida</taxon>
        <taxon>eudicotyledons</taxon>
        <taxon>Gunneridae</taxon>
        <taxon>Pentapetalae</taxon>
        <taxon>asterids</taxon>
        <taxon>campanulids</taxon>
        <taxon>Asterales</taxon>
        <taxon>Asteraceae</taxon>
        <taxon>Asteroideae</taxon>
        <taxon>Anthemideae</taxon>
        <taxon>Anthemidinae</taxon>
        <taxon>Tanacetum</taxon>
    </lineage>
</organism>
<comment type="caution">
    <text evidence="2">The sequence shown here is derived from an EMBL/GenBank/DDBJ whole genome shotgun (WGS) entry which is preliminary data.</text>
</comment>
<dbReference type="EMBL" id="BKCJ011358479">
    <property type="protein sequence ID" value="GFD25160.1"/>
    <property type="molecule type" value="Genomic_DNA"/>
</dbReference>
<feature type="region of interest" description="Disordered" evidence="1">
    <location>
        <begin position="26"/>
        <end position="106"/>
    </location>
</feature>
<feature type="region of interest" description="Disordered" evidence="1">
    <location>
        <begin position="120"/>
        <end position="146"/>
    </location>
</feature>
<accession>A0A699URS5</accession>
<reference evidence="2" key="1">
    <citation type="journal article" date="2019" name="Sci. Rep.">
        <title>Draft genome of Tanacetum cinerariifolium, the natural source of mosquito coil.</title>
        <authorList>
            <person name="Yamashiro T."/>
            <person name="Shiraishi A."/>
            <person name="Satake H."/>
            <person name="Nakayama K."/>
        </authorList>
    </citation>
    <scope>NUCLEOTIDE SEQUENCE</scope>
</reference>
<evidence type="ECO:0000256" key="1">
    <source>
        <dbReference type="SAM" id="MobiDB-lite"/>
    </source>
</evidence>
<feature type="compositionally biased region" description="Basic and acidic residues" evidence="1">
    <location>
        <begin position="54"/>
        <end position="75"/>
    </location>
</feature>